<comment type="similarity">
    <text evidence="1">Belongs to the VPS13 family.</text>
</comment>
<dbReference type="Pfam" id="PF25037">
    <property type="entry name" value="VPS13_C"/>
    <property type="match status" value="1"/>
</dbReference>
<dbReference type="InterPro" id="IPR009543">
    <property type="entry name" value="VPS13_VAB"/>
</dbReference>
<evidence type="ECO:0000256" key="2">
    <source>
        <dbReference type="ARBA" id="ARBA00022448"/>
    </source>
</evidence>
<evidence type="ECO:0000256" key="1">
    <source>
        <dbReference type="ARBA" id="ARBA00006545"/>
    </source>
</evidence>
<dbReference type="Gene3D" id="2.30.29.30">
    <property type="entry name" value="Pleckstrin-homology domain (PH domain)/Phosphotyrosine-binding domain (PTB)"/>
    <property type="match status" value="1"/>
</dbReference>
<evidence type="ECO:0000313" key="6">
    <source>
        <dbReference type="Proteomes" id="UP000323000"/>
    </source>
</evidence>
<dbReference type="Pfam" id="PF06101">
    <property type="entry name" value="Vps62"/>
    <property type="match status" value="3"/>
</dbReference>
<dbReference type="PROSITE" id="PS50003">
    <property type="entry name" value="PH_DOMAIN"/>
    <property type="match status" value="1"/>
</dbReference>
<dbReference type="InterPro" id="IPR011993">
    <property type="entry name" value="PH-like_dom_sf"/>
</dbReference>
<dbReference type="GO" id="GO:0006623">
    <property type="term" value="P:protein targeting to vacuole"/>
    <property type="evidence" value="ECO:0007669"/>
    <property type="project" value="TreeGrafter"/>
</dbReference>
<evidence type="ECO:0000256" key="3">
    <source>
        <dbReference type="ARBA" id="ARBA00023055"/>
    </source>
</evidence>
<comment type="caution">
    <text evidence="5">The sequence shown here is derived from an EMBL/GenBank/DDBJ whole genome shotgun (WGS) entry which is preliminary data.</text>
</comment>
<keyword evidence="3" id="KW-0445">Lipid transport</keyword>
<protein>
    <recommendedName>
        <fullName evidence="4">PH domain-containing protein</fullName>
    </recommendedName>
</protein>
<dbReference type="InterPro" id="IPR026854">
    <property type="entry name" value="VPS13_N"/>
</dbReference>
<dbReference type="GO" id="GO:0045053">
    <property type="term" value="P:protein retention in Golgi apparatus"/>
    <property type="evidence" value="ECO:0007669"/>
    <property type="project" value="TreeGrafter"/>
</dbReference>
<dbReference type="Pfam" id="PF00169">
    <property type="entry name" value="PH"/>
    <property type="match status" value="1"/>
</dbReference>
<organism evidence="5 6">
    <name type="scientific">Acer yangbiense</name>
    <dbReference type="NCBI Taxonomy" id="1000413"/>
    <lineage>
        <taxon>Eukaryota</taxon>
        <taxon>Viridiplantae</taxon>
        <taxon>Streptophyta</taxon>
        <taxon>Embryophyta</taxon>
        <taxon>Tracheophyta</taxon>
        <taxon>Spermatophyta</taxon>
        <taxon>Magnoliopsida</taxon>
        <taxon>eudicotyledons</taxon>
        <taxon>Gunneridae</taxon>
        <taxon>Pentapetalae</taxon>
        <taxon>rosids</taxon>
        <taxon>malvids</taxon>
        <taxon>Sapindales</taxon>
        <taxon>Sapindaceae</taxon>
        <taxon>Hippocastanoideae</taxon>
        <taxon>Acereae</taxon>
        <taxon>Acer</taxon>
    </lineage>
</organism>
<dbReference type="SUPFAM" id="SSF50729">
    <property type="entry name" value="PH domain-like"/>
    <property type="match status" value="1"/>
</dbReference>
<accession>A0A5C7H310</accession>
<gene>
    <name evidence="5" type="ORF">EZV62_023791</name>
</gene>
<reference evidence="6" key="1">
    <citation type="journal article" date="2019" name="Gigascience">
        <title>De novo genome assembly of the endangered Acer yangbiense, a plant species with extremely small populations endemic to Yunnan Province, China.</title>
        <authorList>
            <person name="Yang J."/>
            <person name="Wariss H.M."/>
            <person name="Tao L."/>
            <person name="Zhang R."/>
            <person name="Yun Q."/>
            <person name="Hollingsworth P."/>
            <person name="Dao Z."/>
            <person name="Luo G."/>
            <person name="Guo H."/>
            <person name="Ma Y."/>
            <person name="Sun W."/>
        </authorList>
    </citation>
    <scope>NUCLEOTIDE SEQUENCE [LARGE SCALE GENOMIC DNA]</scope>
    <source>
        <strain evidence="6">cv. Malutang</strain>
    </source>
</reference>
<proteinExistence type="inferred from homology"/>
<keyword evidence="6" id="KW-1185">Reference proteome</keyword>
<dbReference type="InterPro" id="IPR056748">
    <property type="entry name" value="VPS13-like_C"/>
</dbReference>
<dbReference type="SMART" id="SM00233">
    <property type="entry name" value="PH"/>
    <property type="match status" value="1"/>
</dbReference>
<dbReference type="InterPro" id="IPR009291">
    <property type="entry name" value="Vps62"/>
</dbReference>
<dbReference type="Pfam" id="PF25036">
    <property type="entry name" value="VPS13_VAB"/>
    <property type="match status" value="2"/>
</dbReference>
<dbReference type="EMBL" id="VAHF01000011">
    <property type="protein sequence ID" value="TXG51267.1"/>
    <property type="molecule type" value="Genomic_DNA"/>
</dbReference>
<dbReference type="InterPro" id="IPR001849">
    <property type="entry name" value="PH_domain"/>
</dbReference>
<dbReference type="PANTHER" id="PTHR16166">
    <property type="entry name" value="VACUOLAR PROTEIN SORTING-ASSOCIATED PROTEIN VPS13"/>
    <property type="match status" value="1"/>
</dbReference>
<name>A0A5C7H310_9ROSI</name>
<evidence type="ECO:0000259" key="4">
    <source>
        <dbReference type="PROSITE" id="PS50003"/>
    </source>
</evidence>
<dbReference type="PANTHER" id="PTHR16166:SF137">
    <property type="entry name" value="PLECKSTRIN HOMOLOGY (PH) DOMAIN-CONTAINING PROTEIN"/>
    <property type="match status" value="1"/>
</dbReference>
<sequence>MLEDQVAYLLQKYLGNYVRGLNKEALKISVWQGDVELTNMQLKPEALNALKLPVRVKAGFLGSVKIKVPWSRLGQDPVLVYLDRIFLLAEPATQVEGFSEDSVQDAKKNRVREMEMKLLERAQELKSEMNTSWLGSLINTIIGNLKLSVSNIHIRYEDLESNTGHPFAAGVTLEKLSAVTVDDNGKETFVTGGALDRVQKSVVLDRLALYLDSDITPWNMDKPWEDLLPPEWVQVFRFGTKEGKPADCLLKSHTYILQPVTGNAKYSKLQSNESINSGQPLQKAAVNLDDVTLCLSRNGYRDILKLADNFAAFNQRLKYAHYRPLVSVKSDPRSWWKYAFKAVSDQMKKASGRLSWEQVLRYASLRKRYISLYASLLKSDISRVVVDDNEEIEELDRGLDIDLILQWRMLAHKFVEKSIESDNHLKKQKTTKSWWSFGWNKQSLEDESEPFHFSDEDWEQLNKLIGYKEGDDEESLMINEKLDTLHTYLDIHMKHNASKLLDERLECLAELSCEGLACSVKLYPETKVFDMKLGSYQLSSPNGLLAESATAADSLVGVFCYKPFDVKVDWSLVAKASPCYMTYLKDSIDEMIKFFESNTAVSQTIALETAAAVQMTIDGVRRTAQQQVNRALKDHARFLLDLDIAAPKITIPTEFRPDDTHSTKLMLDLGNLVIHSQDDYDRRSSKELDMYLQFDLVLSDVSAFLIDGNYQWNQTLNEYNASGEMSGASFLPVIDKCGVILKLQQIRLENPSYPSMRLALRLPSLGFHFSPARYHRLMQIIKIFQEDSENSNLLRPWDRADFEGWLSLLSWKGVGYREAVWQRRYFCLVGPFLYVLEGPDAKSYKQYLSLRGKQIYQVPPQLVGDVDYVLAVCDAARSNSKVVEDVNALILRCDSDDSRKTWKSRLQGAIYSASVLVLKLRELNLMFPSVSSFPVKVKEKPKYLFGVLFLKLREPNLMIPSVLVLKLREPNLMIPSVSGIPVKVKEKPKYVILWSSLNTFLGSAPITSLSETSSDPDSETELNDNHDAIDISKIETVFLTGALDELKICFNYSHQRDQSFMKVLLAEETRLFEFRAIGGQVQLSIRENDMFIGTVLKSLEIEDLVCFNQVSRHCYLARSFIRSEDAHLSSDDTENQSFDSNVLAQSEGDDNFYEAPETWVDSVDQTMQSPQNRSKYLSSQTSFPSENLSLKTPSFSRIAGLLPDDALHNKMENVELTETLDSFVKAQIVFYDQNSSLYNNIDKRVTVTLATLSFFCRRPTILAIMEFVDAINIDDDRCESFSDNSSAAIERHDISRDDVVDDQHLVTFEEPVVKGLLGKGKSRIIFNVTLNMVRAQIVLVNENETKLATLSQDNLLTDIKVYPSSFSIKAALGNLRISDDSLPDSHMYFWICDMRDTGGTSFVELVFTSFNVDDEDYQGYEYSLFGQLSEVRVVYLNRFVQEVASYFLGLVPNNSKGVVKLKDQLTNSEKWFTASEIEGSPAIKFDLSLRKPIILMPRRTDSLDYLKLDVVHITVQNTFQWLHGSKSELNAVHLEILTILVEDINLNVGAGQEVGESIIQDVKGVSVVIRRSLRDLLHQIPSTEVTVKVEELKASLSNREYLIITECALSNISETPHIVPPLSNDFQTSEDIVGAAVSQMPVGVESESPHRDVWIAIKVSVVINLIELCLHAGVSRDTSLASVQVTGAWLLYKSNTLDEGFLSATLKDFNVIDNREGTEEEFRLAIGKPENIIDGPLHLVTDDETQNMSDANVIKENDVKPVTTMLILDAKFGQSSTFVSVCIQRPQLLVALDFLLAVAEFFVPTVGDLLSNDEDKGSMHMVDAIILDQSIYNQPYAELSVSPQKPLIVDDERFDHFIYDGKGGTLYLKDRHGFNLSVPSMEAMIHVGSGKKLQFKNVVIKNGLYLDSCILLGANSSYSASKDDGVYLEVGDEDPHIDSSRETMNDLQSQNTAGDRSTEFIIELQAIGPELTFYNTSKDVKESPTLSNKLLHAQLDAFSRVVLRGDTLEMTANALGLTMESNGIRILEPFDTSIKYSNASGKTNIHLSVSDIFLNFSFSILRLFLAVEEDILAFLRMTSKKMTIVCSQFDKVGTIRNSSSDQIFAFWKPRAPPGFAVFGDYLTPLDKPPTKGVLAVNTNFARVRRPISFKLIWPSSDSGAISDQGSFNHNSPPNGVLNKGESCCSVWFPESPQGYVALGCVVSQGRTPPPLSSAYCILASLVSPCSLRDCITIGSTNLCPSSLVFWRVDNSVGTFLPADPFTLSLSGRAYDLRLSIFGFPEDFPKASGHSHGQAPSSHTISRPLENSEVANSGRRFEAVASFRLIWWNRGSSSRKKLSIWRPVLSGGMVYFGDIAVKGFEPPNTCIVLHDTEDEELFKAPLDFQVIGQIKKQRGLENISFWLPQAPPGFVSLGCIACKGTPKPDDFSTLRCIRSDMVTGDQFLEESVWDTSDAKLRTEPFSIWTVGNELGTFIVRSGSKRPPRRFALKLADPNVPSGSDDTVIDAEIRTFSVALFDDYGGLMVPLFNISLSGIGFGLHGRTDYLNSTVSFSLAARSYNDKYESWEPLVEPMDGFLRYQYDLNAPGAASQLRLTTTSLNLNVSLSNANMIIQAYASWNNLNHAHELLSADTFSVNHIVQEALSPTYGGRSIIDVHNKRNYYIIPQNKLGQDIFIRACEIGGFSNIIKMPSGDMKPLKVPVSKNMLDSHLKGKLSKMVRTMVTVIIVDAQFPSIGGLSPHQYTVAIRLTPNQGLPSDSPLHQQSSRTCGRISNYSSSSKLEVVDWSEIFFFKVDSPDHYVMEVIVTDMGKGDPVGFFQAPLAEIAGNVEDNLYQYDYVNNLTWIELCSAESMNATQGNKCEKPCGKIRCAVLLSPKTEVEDRNETVIGGRKFGFIQISPNMAGPWTTVRLNYATPAACWRLGNDVVASEATVKDGNRYVNIRSLVSVCNNTDLILNLCLVSKASSGSIRPLSESSKPGSQIDGDRIQTDEVFEIEIYNPTSGWVSFQPNQDNSEGGCAHQAISGIELPSGWEWIGDWVLDKSSVNTTDGWVYAPDVESLKWPESFDPLKFVNHARKRRLIRKRKQIPGSKWQEIPVGLLKPGDTVPLPLSGLVQSGLYVLQLRPSNSMNLDEYSWSSVVDKSSQPEVSGGQEGSSEICVSTLTESEELLYCTQITGTSSTDPHRLWFCVSIQATEIAKDIHSDPIQDWNLVVKPPLSITNYLPLTAEYSVLEMKASGHFVACCRGIFCPGKTVKVHNADIRNPLFLSLLPQRGWLPINEAVLISHPHGVPSKTINLRSSISGRIVQLIFEQNYDKEQLLLAKIIRVYAPYWFEIERCPPLSYRLLDLAGKKQTRNIFHSKKESEVILEEITEEEIYEGHTIASALNFKLLGLSVSISQAGNDRFGPVKDLSPLGDMDGSLDLCAYDADGKFMRLFISTKPCPYQSVPTKVISVRPFMTFTNRLGQDIFIKLNSEDEPNVLHASDSRISLIYCETGGTDKLQVRLEDTEWSFPVQIVKEDTFSLVLRRHDGSRRFLRTEVRGYEEGSRFIVVFRLGSTNGPIRIENRTNSKRITIRQSGFDEDAWIQLEPLSTSAFSWEDPYGQKIIDAKIDNHGSMSVWKLDMEKNGLYSAEEGELGLQFHVIEMGDFKIARFTEVRTSNSNDEIRSLAPMGNWGSFHMQEEMQHNSTPIELIVELGVVGVSVVDHRPMELSYLYLERVFVSYSTGYDGGATSRFKLILGQLQIDNQLPLTLMPVLLAPEQATDINHPVFKMTLTIRNENTDGVQVYPYVYIRVTDKLWRLNIHEPIIWALVDFYNNLQLNRVPQSTSVTQVDPEIRLNLIDVSEVRLKVSLETAPTQRPHGVLGVWSPVLSAIGNAFKIQVHLRRVMQRDRFMRKSSIIPAIGNRIWRDLIHNPLHLIFSVDVLGMTSSTLASLSKGFAELSTDGQFLQLRSKQVWSRRITGVGDGIVQGTEALAQGFAFGVSGVVTKPMESARQNGLLGLAHGLGRAFLGFIVQPVSGVLDFISLTVDGIGASCSNCLEVLSSKTTFQRIRNPRAIRADGVLREYCEKEAVGQMILYLAEASRHFGCTEIFKEPSKFAWSDYYEEHFSIPNHRIVLVTNKRVMLLQCPFPDKMDKKPCKIMWDVPWEELMAVELAKAGCQQPSHLILHLKSFKRSENFVRVIKCSVEEMDGREPQAVRICSVVRKMWKAYQSNMKSLMLKVPSSQRHVYFAWNEADGREVRTPNKAIIKSREFSSFGSASDERKFVKHTINFLKIWTSEREAKGRCTLCREQVAEDEGICTIWRPICPDGYVFIGDIARVGNHPPNVAAVYCNDDRLFALPVGYDLVWRNCVDDYTTPVSIWHPRAPEGFVSAGCVAVANFQEPELNLVYCVAESLAEEIVFEDQKVWSAPDAYPWACHIYQVRSDALHFAALRQIKEESDWKPMRVIDDPQPSLQ</sequence>
<evidence type="ECO:0000313" key="5">
    <source>
        <dbReference type="EMBL" id="TXG51267.1"/>
    </source>
</evidence>
<dbReference type="Pfam" id="PF12624">
    <property type="entry name" value="VPS13_N"/>
    <property type="match status" value="1"/>
</dbReference>
<dbReference type="GO" id="GO:0006869">
    <property type="term" value="P:lipid transport"/>
    <property type="evidence" value="ECO:0007669"/>
    <property type="project" value="UniProtKB-KW"/>
</dbReference>
<keyword evidence="2" id="KW-0813">Transport</keyword>
<feature type="domain" description="PH" evidence="4">
    <location>
        <begin position="799"/>
        <end position="911"/>
    </location>
</feature>
<dbReference type="Proteomes" id="UP000323000">
    <property type="component" value="Chromosome 11"/>
</dbReference>
<dbReference type="InterPro" id="IPR026847">
    <property type="entry name" value="VPS13"/>
</dbReference>
<dbReference type="OrthoDB" id="428159at2759"/>